<dbReference type="AlphaFoldDB" id="A0A560JCL9"/>
<dbReference type="InterPro" id="IPR014777">
    <property type="entry name" value="4pyrrole_Mease_sub1"/>
</dbReference>
<accession>A0A560JCL9</accession>
<dbReference type="InterPro" id="IPR035996">
    <property type="entry name" value="4pyrrol_Methylase_sf"/>
</dbReference>
<dbReference type="CDD" id="cd19916">
    <property type="entry name" value="OphMA_like"/>
    <property type="match status" value="1"/>
</dbReference>
<feature type="region of interest" description="Disordered" evidence="1">
    <location>
        <begin position="370"/>
        <end position="476"/>
    </location>
</feature>
<sequence>MPDTRIADTQAILTETKAKQSSGSLAIVGTGIQALGHLTREAEGHIRHADVVFHCIRDPLMLADLHALNPNVIDLTTLYGADKRRSLTYVQMAEVMVAEVRSGRRVTGVFYGHPGFYVAPARLALTTAKAEGYDTCLLPGVSSLDYLFADLRVDPSQSGYQAMEATDFLLRNRPLVTSGHVVLMQVGPVGDLFRPVTDNLERRAILFERLIEIYGENHPCVDYVGATRPGQKPVLRRLKLGAYRDPANLKRLSKASTLYIPPKDSLDNDMAMAERLGISAMVGKPLPVPAAESAPITLVPSTPPAMSQAYFQAMQQIALDPDAAQSFRADPVRYVTSFGALNADEQRWLAAFAKPATPVKVVAAVEEVQDQNVSTEDVQDQNVSTEDVQDQNVSTEDVQDQNVSTEDVQDQNVSTEDVQDQNVSTEDVQDQNVSVEDVQDQNVSTEDVQDQNVSVEDVQDQNVSVEDVQDQNVSAE</sequence>
<dbReference type="SUPFAM" id="SSF53790">
    <property type="entry name" value="Tetrapyrrole methylase"/>
    <property type="match status" value="1"/>
</dbReference>
<comment type="caution">
    <text evidence="3">The sequence shown here is derived from an EMBL/GenBank/DDBJ whole genome shotgun (WGS) entry which is preliminary data.</text>
</comment>
<gene>
    <name evidence="3" type="ORF">FBZ87_11035</name>
</gene>
<keyword evidence="3" id="KW-0808">Transferase</keyword>
<dbReference type="GO" id="GO:0008168">
    <property type="term" value="F:methyltransferase activity"/>
    <property type="evidence" value="ECO:0007669"/>
    <property type="project" value="UniProtKB-KW"/>
</dbReference>
<feature type="domain" description="Tetrapyrrole methylase" evidence="2">
    <location>
        <begin position="25"/>
        <end position="235"/>
    </location>
</feature>
<evidence type="ECO:0000313" key="4">
    <source>
        <dbReference type="Proteomes" id="UP000320516"/>
    </source>
</evidence>
<dbReference type="Gene3D" id="3.40.1010.10">
    <property type="entry name" value="Cobalt-precorrin-4 Transmethylase, Domain 1"/>
    <property type="match status" value="1"/>
</dbReference>
<dbReference type="GO" id="GO:0032259">
    <property type="term" value="P:methylation"/>
    <property type="evidence" value="ECO:0007669"/>
    <property type="project" value="UniProtKB-KW"/>
</dbReference>
<organism evidence="3 4">
    <name type="scientific">Nitrospirillum amazonense</name>
    <dbReference type="NCBI Taxonomy" id="28077"/>
    <lineage>
        <taxon>Bacteria</taxon>
        <taxon>Pseudomonadati</taxon>
        <taxon>Pseudomonadota</taxon>
        <taxon>Alphaproteobacteria</taxon>
        <taxon>Rhodospirillales</taxon>
        <taxon>Azospirillaceae</taxon>
        <taxon>Nitrospirillum</taxon>
    </lineage>
</organism>
<proteinExistence type="predicted"/>
<keyword evidence="3" id="KW-0489">Methyltransferase</keyword>
<dbReference type="Pfam" id="PF00590">
    <property type="entry name" value="TP_methylase"/>
    <property type="match status" value="1"/>
</dbReference>
<dbReference type="Proteomes" id="UP000320516">
    <property type="component" value="Unassembled WGS sequence"/>
</dbReference>
<reference evidence="3 4" key="1">
    <citation type="submission" date="2019-06" db="EMBL/GenBank/DDBJ databases">
        <title>Genomic Encyclopedia of Type Strains, Phase IV (KMG-V): Genome sequencing to study the core and pangenomes of soil and plant-associated prokaryotes.</title>
        <authorList>
            <person name="Whitman W."/>
        </authorList>
    </citation>
    <scope>NUCLEOTIDE SEQUENCE [LARGE SCALE GENOMIC DNA]</scope>
    <source>
        <strain evidence="3 4">BR 12005</strain>
    </source>
</reference>
<evidence type="ECO:0000259" key="2">
    <source>
        <dbReference type="Pfam" id="PF00590"/>
    </source>
</evidence>
<name>A0A560JCL9_9PROT</name>
<evidence type="ECO:0000313" key="3">
    <source>
        <dbReference type="EMBL" id="TWB68727.1"/>
    </source>
</evidence>
<dbReference type="InterPro" id="IPR000878">
    <property type="entry name" value="4pyrrol_Mease"/>
</dbReference>
<dbReference type="EMBL" id="VITV01000010">
    <property type="protein sequence ID" value="TWB68727.1"/>
    <property type="molecule type" value="Genomic_DNA"/>
</dbReference>
<dbReference type="RefSeq" id="WP_186454938.1">
    <property type="nucleotide sequence ID" value="NZ_VITV01000010.1"/>
</dbReference>
<evidence type="ECO:0000256" key="1">
    <source>
        <dbReference type="SAM" id="MobiDB-lite"/>
    </source>
</evidence>
<protein>
    <submittedName>
        <fullName evidence="3">Precorrin-6B methylase 1</fullName>
    </submittedName>
</protein>